<reference evidence="12" key="2">
    <citation type="journal article" date="2021" name="PeerJ">
        <title>Extensive microbial diversity within the chicken gut microbiome revealed by metagenomics and culture.</title>
        <authorList>
            <person name="Gilroy R."/>
            <person name="Ravi A."/>
            <person name="Getino M."/>
            <person name="Pursley I."/>
            <person name="Horton D.L."/>
            <person name="Alikhan N.F."/>
            <person name="Baker D."/>
            <person name="Gharbi K."/>
            <person name="Hall N."/>
            <person name="Watson M."/>
            <person name="Adriaenssens E.M."/>
            <person name="Foster-Nyarko E."/>
            <person name="Jarju S."/>
            <person name="Secka A."/>
            <person name="Antonio M."/>
            <person name="Oren A."/>
            <person name="Chaudhuri R.R."/>
            <person name="La Ragione R."/>
            <person name="Hildebrand F."/>
            <person name="Pallen M.J."/>
        </authorList>
    </citation>
    <scope>NUCLEOTIDE SEQUENCE</scope>
    <source>
        <strain evidence="12">CHK195-11698</strain>
    </source>
</reference>
<evidence type="ECO:0000256" key="8">
    <source>
        <dbReference type="ARBA" id="ARBA00023136"/>
    </source>
</evidence>
<gene>
    <name evidence="12" type="ORF">IAD15_06935</name>
</gene>
<dbReference type="Gene3D" id="1.10.3720.10">
    <property type="entry name" value="MetI-like"/>
    <property type="match status" value="1"/>
</dbReference>
<comment type="subcellular location">
    <subcellularLocation>
        <location evidence="1 10">Cell membrane</location>
        <topology evidence="1 10">Multi-pass membrane protein</topology>
    </subcellularLocation>
</comment>
<keyword evidence="3" id="KW-1003">Cell membrane</keyword>
<dbReference type="GO" id="GO:0055085">
    <property type="term" value="P:transmembrane transport"/>
    <property type="evidence" value="ECO:0007669"/>
    <property type="project" value="InterPro"/>
</dbReference>
<dbReference type="PANTHER" id="PTHR43386:SF24">
    <property type="entry name" value="OLIGOPEPTIDE TRANSPORT SYSTEM PERMEASE PROTEIN AMID"/>
    <property type="match status" value="1"/>
</dbReference>
<dbReference type="Proteomes" id="UP000824175">
    <property type="component" value="Unassembled WGS sequence"/>
</dbReference>
<dbReference type="InterPro" id="IPR050366">
    <property type="entry name" value="BP-dependent_transpt_permease"/>
</dbReference>
<keyword evidence="4 10" id="KW-0812">Transmembrane</keyword>
<keyword evidence="7 10" id="KW-1133">Transmembrane helix</keyword>
<evidence type="ECO:0000256" key="10">
    <source>
        <dbReference type="RuleBase" id="RU363032"/>
    </source>
</evidence>
<feature type="transmembrane region" description="Helical" evidence="10">
    <location>
        <begin position="220"/>
        <end position="240"/>
    </location>
</feature>
<evidence type="ECO:0000256" key="9">
    <source>
        <dbReference type="ARBA" id="ARBA00024202"/>
    </source>
</evidence>
<dbReference type="PROSITE" id="PS50928">
    <property type="entry name" value="ABC_TM1"/>
    <property type="match status" value="1"/>
</dbReference>
<evidence type="ECO:0000256" key="1">
    <source>
        <dbReference type="ARBA" id="ARBA00004651"/>
    </source>
</evidence>
<keyword evidence="5" id="KW-0571">Peptide transport</keyword>
<feature type="transmembrane region" description="Helical" evidence="10">
    <location>
        <begin position="172"/>
        <end position="189"/>
    </location>
</feature>
<dbReference type="InterPro" id="IPR035906">
    <property type="entry name" value="MetI-like_sf"/>
</dbReference>
<sequence>MDEKKVQLTDQELFSFVEFDRRKSEDTGYSDYSYWRSVLRSFAKNKFAVTLLVIMVLLVVFAFFANATARFGIEDLNRNDKLVSPNATFWFGTDSIGRDMWARTWYATTISLEIASIVTFVCVIIGIVIGCIWGYVRATDRFFTEVYNIIANIPQTVYLILLTYIMEPGMSTLIISMCTTSWLALARNVRNLVFMIRDREYNLASRCLGTPLYRMIVKNLIPYLVSVIILRMALMIPQVISLEVTLSYLGLGLPSTMPSLGALLSQGRTKFQDYPHLLIFPALIVSIITISFYLAGNAFSDASDPRNHV</sequence>
<keyword evidence="2 10" id="KW-0813">Transport</keyword>
<name>A0A9D1HQR8_9FIRM</name>
<feature type="domain" description="ABC transmembrane type-1" evidence="11">
    <location>
        <begin position="108"/>
        <end position="296"/>
    </location>
</feature>
<dbReference type="Pfam" id="PF12911">
    <property type="entry name" value="OppC_N"/>
    <property type="match status" value="1"/>
</dbReference>
<evidence type="ECO:0000259" key="11">
    <source>
        <dbReference type="PROSITE" id="PS50928"/>
    </source>
</evidence>
<comment type="caution">
    <text evidence="12">The sequence shown here is derived from an EMBL/GenBank/DDBJ whole genome shotgun (WGS) entry which is preliminary data.</text>
</comment>
<evidence type="ECO:0000256" key="3">
    <source>
        <dbReference type="ARBA" id="ARBA00022475"/>
    </source>
</evidence>
<evidence type="ECO:0000256" key="2">
    <source>
        <dbReference type="ARBA" id="ARBA00022448"/>
    </source>
</evidence>
<keyword evidence="6" id="KW-0653">Protein transport</keyword>
<feature type="transmembrane region" description="Helical" evidence="10">
    <location>
        <begin position="277"/>
        <end position="296"/>
    </location>
</feature>
<evidence type="ECO:0000256" key="4">
    <source>
        <dbReference type="ARBA" id="ARBA00022692"/>
    </source>
</evidence>
<dbReference type="AlphaFoldDB" id="A0A9D1HQR8"/>
<keyword evidence="8 10" id="KW-0472">Membrane</keyword>
<protein>
    <submittedName>
        <fullName evidence="12">ABC transporter permease</fullName>
    </submittedName>
</protein>
<feature type="transmembrane region" description="Helical" evidence="10">
    <location>
        <begin position="114"/>
        <end position="135"/>
    </location>
</feature>
<dbReference type="EMBL" id="DVMJ01000058">
    <property type="protein sequence ID" value="HIU13789.1"/>
    <property type="molecule type" value="Genomic_DNA"/>
</dbReference>
<feature type="transmembrane region" description="Helical" evidence="10">
    <location>
        <begin position="47"/>
        <end position="69"/>
    </location>
</feature>
<evidence type="ECO:0000256" key="6">
    <source>
        <dbReference type="ARBA" id="ARBA00022927"/>
    </source>
</evidence>
<feature type="transmembrane region" description="Helical" evidence="10">
    <location>
        <begin position="147"/>
        <end position="166"/>
    </location>
</feature>
<organism evidence="12 13">
    <name type="scientific">Candidatus Fimiplasma intestinipullorum</name>
    <dbReference type="NCBI Taxonomy" id="2840825"/>
    <lineage>
        <taxon>Bacteria</taxon>
        <taxon>Bacillati</taxon>
        <taxon>Bacillota</taxon>
        <taxon>Clostridia</taxon>
        <taxon>Eubacteriales</taxon>
        <taxon>Candidatus Fimiplasma</taxon>
    </lineage>
</organism>
<dbReference type="GO" id="GO:0015031">
    <property type="term" value="P:protein transport"/>
    <property type="evidence" value="ECO:0007669"/>
    <property type="project" value="UniProtKB-KW"/>
</dbReference>
<dbReference type="GO" id="GO:0005886">
    <property type="term" value="C:plasma membrane"/>
    <property type="evidence" value="ECO:0007669"/>
    <property type="project" value="UniProtKB-SubCell"/>
</dbReference>
<dbReference type="GO" id="GO:0015833">
    <property type="term" value="P:peptide transport"/>
    <property type="evidence" value="ECO:0007669"/>
    <property type="project" value="UniProtKB-KW"/>
</dbReference>
<dbReference type="PANTHER" id="PTHR43386">
    <property type="entry name" value="OLIGOPEPTIDE TRANSPORT SYSTEM PERMEASE PROTEIN APPC"/>
    <property type="match status" value="1"/>
</dbReference>
<evidence type="ECO:0000256" key="7">
    <source>
        <dbReference type="ARBA" id="ARBA00022989"/>
    </source>
</evidence>
<evidence type="ECO:0000256" key="5">
    <source>
        <dbReference type="ARBA" id="ARBA00022856"/>
    </source>
</evidence>
<evidence type="ECO:0000313" key="13">
    <source>
        <dbReference type="Proteomes" id="UP000824175"/>
    </source>
</evidence>
<dbReference type="InterPro" id="IPR000515">
    <property type="entry name" value="MetI-like"/>
</dbReference>
<dbReference type="InterPro" id="IPR025966">
    <property type="entry name" value="OppC_N"/>
</dbReference>
<reference evidence="12" key="1">
    <citation type="submission" date="2020-10" db="EMBL/GenBank/DDBJ databases">
        <authorList>
            <person name="Gilroy R."/>
        </authorList>
    </citation>
    <scope>NUCLEOTIDE SEQUENCE</scope>
    <source>
        <strain evidence="12">CHK195-11698</strain>
    </source>
</reference>
<proteinExistence type="inferred from homology"/>
<comment type="similarity">
    <text evidence="9">Belongs to the binding-protein-dependent transport system permease family. OppBC subfamily.</text>
</comment>
<accession>A0A9D1HQR8</accession>
<dbReference type="SUPFAM" id="SSF161098">
    <property type="entry name" value="MetI-like"/>
    <property type="match status" value="1"/>
</dbReference>
<dbReference type="Pfam" id="PF00528">
    <property type="entry name" value="BPD_transp_1"/>
    <property type="match status" value="1"/>
</dbReference>
<evidence type="ECO:0000313" key="12">
    <source>
        <dbReference type="EMBL" id="HIU13789.1"/>
    </source>
</evidence>